<sequence>MLYRKFGKTKEMVSSLGFGCMRLPIIGADPTNIDEEKATDMIRHAIDAGVNYIDTAYPYHGTGFTRGGASELFVGRVLKDGYRQKVKLATKLPSWLIKTRDDMDKYLNEQLERLETDSIDFYLVHSLNENVWPVLKEAGISEFLEQAIKDGRIKYAGFSFHDQIGLFKEIVDYYDWSFCQIQYNYLDEKYQAGREGLEYAAKKGLGIVIMEPLRGGNIVNLPKEAIEIIDKADVKRTPAEWGLRWVWNHPEVSVVLSGMTTMDHVTENIKVAQEAEANSLTTKELEIIDKVKNLFEERIKVNCTGCAYCMPCPAGINIPGCFSSYNDHWVFDATPAAKKTYELRSSLTAPASKCVECGKCESHCPQGIPIRKELKNVKELFE</sequence>
<protein>
    <submittedName>
        <fullName evidence="5">Aldo/keto reductase</fullName>
    </submittedName>
</protein>
<evidence type="ECO:0000313" key="6">
    <source>
        <dbReference type="Proteomes" id="UP001165492"/>
    </source>
</evidence>
<dbReference type="EMBL" id="JAJHJB010000056">
    <property type="protein sequence ID" value="MCC5468273.1"/>
    <property type="molecule type" value="Genomic_DNA"/>
</dbReference>
<evidence type="ECO:0000256" key="3">
    <source>
        <dbReference type="ARBA" id="ARBA00023014"/>
    </source>
</evidence>
<evidence type="ECO:0000256" key="2">
    <source>
        <dbReference type="ARBA" id="ARBA00023004"/>
    </source>
</evidence>
<keyword evidence="2" id="KW-0408">Iron</keyword>
<dbReference type="InterPro" id="IPR017896">
    <property type="entry name" value="4Fe4S_Fe-S-bd"/>
</dbReference>
<accession>A0ABS8HYN3</accession>
<keyword evidence="3" id="KW-0411">Iron-sulfur</keyword>
<dbReference type="InterPro" id="IPR023210">
    <property type="entry name" value="NADP_OxRdtase_dom"/>
</dbReference>
<dbReference type="Pfam" id="PF00248">
    <property type="entry name" value="Aldo_ket_red"/>
    <property type="match status" value="1"/>
</dbReference>
<reference evidence="5" key="1">
    <citation type="submission" date="2021-11" db="EMBL/GenBank/DDBJ databases">
        <title>Description of a new species Pelosinus isolated from the bottom sediments of Lake Baikal.</title>
        <authorList>
            <person name="Zakharyuk A."/>
        </authorList>
    </citation>
    <scope>NUCLEOTIDE SEQUENCE</scope>
    <source>
        <strain evidence="5">Bkl1</strain>
    </source>
</reference>
<dbReference type="InterPro" id="IPR017900">
    <property type="entry name" value="4Fe4S_Fe_S_CS"/>
</dbReference>
<dbReference type="SUPFAM" id="SSF51430">
    <property type="entry name" value="NAD(P)-linked oxidoreductase"/>
    <property type="match status" value="1"/>
</dbReference>
<keyword evidence="6" id="KW-1185">Reference proteome</keyword>
<proteinExistence type="predicted"/>
<feature type="domain" description="4Fe-4S ferredoxin-type" evidence="4">
    <location>
        <begin position="345"/>
        <end position="374"/>
    </location>
</feature>
<dbReference type="PANTHER" id="PTHR43312:SF2">
    <property type="entry name" value="OXIDOREDUCTASE"/>
    <property type="match status" value="1"/>
</dbReference>
<comment type="caution">
    <text evidence="5">The sequence shown here is derived from an EMBL/GenBank/DDBJ whole genome shotgun (WGS) entry which is preliminary data.</text>
</comment>
<organism evidence="5 6">
    <name type="scientific">Pelosinus baikalensis</name>
    <dbReference type="NCBI Taxonomy" id="2892015"/>
    <lineage>
        <taxon>Bacteria</taxon>
        <taxon>Bacillati</taxon>
        <taxon>Bacillota</taxon>
        <taxon>Negativicutes</taxon>
        <taxon>Selenomonadales</taxon>
        <taxon>Sporomusaceae</taxon>
        <taxon>Pelosinus</taxon>
    </lineage>
</organism>
<dbReference type="CDD" id="cd19096">
    <property type="entry name" value="AKR_Fe-S_oxidoreductase"/>
    <property type="match status" value="1"/>
</dbReference>
<keyword evidence="1" id="KW-0479">Metal-binding</keyword>
<dbReference type="SUPFAM" id="SSF46548">
    <property type="entry name" value="alpha-helical ferredoxin"/>
    <property type="match status" value="1"/>
</dbReference>
<dbReference type="PROSITE" id="PS00198">
    <property type="entry name" value="4FE4S_FER_1"/>
    <property type="match status" value="1"/>
</dbReference>
<dbReference type="InterPro" id="IPR053135">
    <property type="entry name" value="AKR2_Oxidoreductase"/>
</dbReference>
<dbReference type="PROSITE" id="PS51379">
    <property type="entry name" value="4FE4S_FER_2"/>
    <property type="match status" value="1"/>
</dbReference>
<dbReference type="InterPro" id="IPR036812">
    <property type="entry name" value="NAD(P)_OxRdtase_dom_sf"/>
</dbReference>
<evidence type="ECO:0000313" key="5">
    <source>
        <dbReference type="EMBL" id="MCC5468273.1"/>
    </source>
</evidence>
<dbReference type="Pfam" id="PF13187">
    <property type="entry name" value="Fer4_9"/>
    <property type="match status" value="1"/>
</dbReference>
<name>A0ABS8HYN3_9FIRM</name>
<evidence type="ECO:0000256" key="1">
    <source>
        <dbReference type="ARBA" id="ARBA00022723"/>
    </source>
</evidence>
<dbReference type="Gene3D" id="3.20.20.100">
    <property type="entry name" value="NADP-dependent oxidoreductase domain"/>
    <property type="match status" value="1"/>
</dbReference>
<dbReference type="PANTHER" id="PTHR43312">
    <property type="entry name" value="D-THREO-ALDOSE 1-DEHYDROGENASE"/>
    <property type="match status" value="1"/>
</dbReference>
<dbReference type="Proteomes" id="UP001165492">
    <property type="component" value="Unassembled WGS sequence"/>
</dbReference>
<gene>
    <name evidence="5" type="ORF">LMF89_23325</name>
</gene>
<evidence type="ECO:0000259" key="4">
    <source>
        <dbReference type="PROSITE" id="PS51379"/>
    </source>
</evidence>